<dbReference type="GO" id="GO:0008160">
    <property type="term" value="F:protein tyrosine phosphatase activator activity"/>
    <property type="evidence" value="ECO:0007669"/>
    <property type="project" value="TreeGrafter"/>
</dbReference>
<dbReference type="Proteomes" id="UP000669133">
    <property type="component" value="Unassembled WGS sequence"/>
</dbReference>
<dbReference type="InterPro" id="IPR043170">
    <property type="entry name" value="PTPA_C_lid"/>
</dbReference>
<evidence type="ECO:0000256" key="6">
    <source>
        <dbReference type="ARBA" id="ARBA00023110"/>
    </source>
</evidence>
<reference evidence="10 11" key="1">
    <citation type="submission" date="2020-12" db="EMBL/GenBank/DDBJ databases">
        <title>Effect of drift, selection, and recombination on the evolution of hybrid genomes in Candida yeast pathogens.</title>
        <authorList>
            <person name="Mixao V."/>
            <person name="Ksiezopolska E."/>
            <person name="Saus E."/>
            <person name="Boekhout T."/>
            <person name="Gacser A."/>
            <person name="Gabaldon T."/>
        </authorList>
    </citation>
    <scope>NUCLEOTIDE SEQUENCE [LARGE SCALE GENOMIC DNA]</scope>
    <source>
        <strain evidence="10 11">BP57</strain>
    </source>
</reference>
<dbReference type="Pfam" id="PF03095">
    <property type="entry name" value="PTPA"/>
    <property type="match status" value="1"/>
</dbReference>
<keyword evidence="6 9" id="KW-0697">Rotamase</keyword>
<dbReference type="SUPFAM" id="SSF140984">
    <property type="entry name" value="PTPA-like"/>
    <property type="match status" value="1"/>
</dbReference>
<gene>
    <name evidence="10" type="ORF">I9W82_005585</name>
</gene>
<proteinExistence type="inferred from homology"/>
<dbReference type="PIRSF" id="PIRSF016325">
    <property type="entry name" value="Phstyr_phstse_ac"/>
    <property type="match status" value="1"/>
</dbReference>
<dbReference type="GO" id="GO:0003755">
    <property type="term" value="F:peptidyl-prolyl cis-trans isomerase activity"/>
    <property type="evidence" value="ECO:0007669"/>
    <property type="project" value="UniProtKB-KW"/>
</dbReference>
<dbReference type="RefSeq" id="XP_067545971.1">
    <property type="nucleotide sequence ID" value="XM_067694777.1"/>
</dbReference>
<dbReference type="EC" id="5.2.1.8" evidence="9"/>
<dbReference type="InterPro" id="IPR004327">
    <property type="entry name" value="Phstyr_phstse_ac"/>
</dbReference>
<keyword evidence="8" id="KW-0539">Nucleus</keyword>
<comment type="subcellular location">
    <subcellularLocation>
        <location evidence="3 9">Cytoplasm</location>
    </subcellularLocation>
    <subcellularLocation>
        <location evidence="2">Nucleus</location>
    </subcellularLocation>
</comment>
<organism evidence="10 11">
    <name type="scientific">Candida metapsilosis</name>
    <dbReference type="NCBI Taxonomy" id="273372"/>
    <lineage>
        <taxon>Eukaryota</taxon>
        <taxon>Fungi</taxon>
        <taxon>Dikarya</taxon>
        <taxon>Ascomycota</taxon>
        <taxon>Saccharomycotina</taxon>
        <taxon>Pichiomycetes</taxon>
        <taxon>Debaryomycetaceae</taxon>
        <taxon>Candida/Lodderomyces clade</taxon>
        <taxon>Candida</taxon>
    </lineage>
</organism>
<comment type="function">
    <text evidence="9">PPIases accelerate the folding of proteins. It catalyzes the cis-trans isomerization of proline imidic peptide bonds in oligopeptides.</text>
</comment>
<name>A0A8H8D9H2_9ASCO</name>
<comment type="caution">
    <text evidence="10">The sequence shown here is derived from an EMBL/GenBank/DDBJ whole genome shotgun (WGS) entry which is preliminary data.</text>
</comment>
<evidence type="ECO:0000313" key="11">
    <source>
        <dbReference type="Proteomes" id="UP000669133"/>
    </source>
</evidence>
<dbReference type="CDD" id="cd04087">
    <property type="entry name" value="PTPA"/>
    <property type="match status" value="1"/>
</dbReference>
<keyword evidence="5 9" id="KW-0963">Cytoplasm</keyword>
<sequence length="371" mass="41922">MNQWSEPSKRIFETADVKNFERSLAFHELQKTLNEVVLAVQGIKVPPGVLNPAIVTRDVKVSSDKRHTTESAGNTYQANVTHILNILRDLDKTIDETPPVEGPTRFGNIAFRTWHEKVESVLSSLRNLQPVDGLDIDDFLSEAKYYLANAFGSKIRIDYGTGHELSYLAFIGALIRYNILKSPTGEELLVLFSSYYDLVRRLILVYNLEPAGSHGVWGLDDHFHLIYILGASQFCNDPAAPSVKSILSKDVLNTYKTSNLYVNAISFIFKLKSGPFNEHSPILNDIHVSVFLWTKVRQGLLKMYMVEVLGKYPVIQHFWFGENLYPWVDMNKKKLPVNSSEDANDSKNVGMSSVGTGAAWANRNYTPYTRK</sequence>
<dbReference type="GO" id="GO:0005634">
    <property type="term" value="C:nucleus"/>
    <property type="evidence" value="ECO:0007669"/>
    <property type="project" value="UniProtKB-SubCell"/>
</dbReference>
<keyword evidence="11" id="KW-1185">Reference proteome</keyword>
<dbReference type="GO" id="GO:0005737">
    <property type="term" value="C:cytoplasm"/>
    <property type="evidence" value="ECO:0007669"/>
    <property type="project" value="UniProtKB-SubCell"/>
</dbReference>
<comment type="catalytic activity">
    <reaction evidence="1 9">
        <text>[protein]-peptidylproline (omega=180) = [protein]-peptidylproline (omega=0)</text>
        <dbReference type="Rhea" id="RHEA:16237"/>
        <dbReference type="Rhea" id="RHEA-COMP:10747"/>
        <dbReference type="Rhea" id="RHEA-COMP:10748"/>
        <dbReference type="ChEBI" id="CHEBI:83833"/>
        <dbReference type="ChEBI" id="CHEBI:83834"/>
        <dbReference type="EC" id="5.2.1.8"/>
    </reaction>
</comment>
<dbReference type="GO" id="GO:0000159">
    <property type="term" value="C:protein phosphatase type 2A complex"/>
    <property type="evidence" value="ECO:0007669"/>
    <property type="project" value="TreeGrafter"/>
</dbReference>
<comment type="similarity">
    <text evidence="4 9">Belongs to the PTPA-type PPIase family.</text>
</comment>
<evidence type="ECO:0000256" key="2">
    <source>
        <dbReference type="ARBA" id="ARBA00004123"/>
    </source>
</evidence>
<dbReference type="EMBL" id="JAEOAQ010000008">
    <property type="protein sequence ID" value="KAG5416855.1"/>
    <property type="molecule type" value="Genomic_DNA"/>
</dbReference>
<dbReference type="GO" id="GO:0007052">
    <property type="term" value="P:mitotic spindle organization"/>
    <property type="evidence" value="ECO:0007669"/>
    <property type="project" value="TreeGrafter"/>
</dbReference>
<evidence type="ECO:0000256" key="1">
    <source>
        <dbReference type="ARBA" id="ARBA00000971"/>
    </source>
</evidence>
<dbReference type="PANTHER" id="PTHR10012">
    <property type="entry name" value="SERINE/THREONINE-PROTEIN PHOSPHATASE 2A REGULATORY SUBUNIT B"/>
    <property type="match status" value="1"/>
</dbReference>
<evidence type="ECO:0000256" key="3">
    <source>
        <dbReference type="ARBA" id="ARBA00004496"/>
    </source>
</evidence>
<accession>A0A8H8D9H2</accession>
<protein>
    <recommendedName>
        <fullName evidence="9">Serine/threonine-protein phosphatase 2A activator</fullName>
        <ecNumber evidence="9">5.2.1.8</ecNumber>
    </recommendedName>
    <alternativeName>
        <fullName evidence="9">Phosphotyrosyl phosphatase activator</fullName>
    </alternativeName>
</protein>
<dbReference type="PANTHER" id="PTHR10012:SF3">
    <property type="entry name" value="SERINE_THREONINE-PROTEIN PHOSPHATASE 2A ACTIVATOR 1"/>
    <property type="match status" value="1"/>
</dbReference>
<evidence type="ECO:0000256" key="4">
    <source>
        <dbReference type="ARBA" id="ARBA00011019"/>
    </source>
</evidence>
<dbReference type="InterPro" id="IPR037218">
    <property type="entry name" value="PTPA_sf"/>
</dbReference>
<dbReference type="AlphaFoldDB" id="A0A8H8D9H2"/>
<dbReference type="GeneID" id="93654214"/>
<dbReference type="OrthoDB" id="16120at2759"/>
<evidence type="ECO:0000256" key="7">
    <source>
        <dbReference type="ARBA" id="ARBA00023235"/>
    </source>
</evidence>
<dbReference type="Gene3D" id="1.20.120.1150">
    <property type="match status" value="1"/>
</dbReference>
<evidence type="ECO:0000313" key="10">
    <source>
        <dbReference type="EMBL" id="KAG5416855.1"/>
    </source>
</evidence>
<evidence type="ECO:0000256" key="5">
    <source>
        <dbReference type="ARBA" id="ARBA00022490"/>
    </source>
</evidence>
<keyword evidence="7 9" id="KW-0413">Isomerase</keyword>
<evidence type="ECO:0000256" key="8">
    <source>
        <dbReference type="ARBA" id="ARBA00023242"/>
    </source>
</evidence>
<evidence type="ECO:0000256" key="9">
    <source>
        <dbReference type="RuleBase" id="RU361210"/>
    </source>
</evidence>